<dbReference type="KEGG" id="vg:26642127"/>
<evidence type="ECO:0000313" key="2">
    <source>
        <dbReference type="Proteomes" id="UP000015092"/>
    </source>
</evidence>
<dbReference type="Proteomes" id="UP000015092">
    <property type="component" value="Segment"/>
</dbReference>
<keyword evidence="2" id="KW-1185">Reference proteome</keyword>
<name>S5MSX2_9CAUD</name>
<protein>
    <submittedName>
        <fullName evidence="1">Uncharacterized protein</fullName>
    </submittedName>
</protein>
<reference evidence="1 2" key="1">
    <citation type="journal article" date="2014" name="Genome Announc.">
        <title>Genome Sequences of Three Novel Bacillus cereus Bacteriophages.</title>
        <authorList>
            <person name="Grose J.H."/>
            <person name="Jensen J.D."/>
            <person name="Merrill B.D."/>
            <person name="Fisher J.N."/>
            <person name="Burnett S.H."/>
            <person name="Breakwell D.P."/>
        </authorList>
    </citation>
    <scope>NUCLEOTIDE SEQUENCE [LARGE SCALE GENOMIC DNA]</scope>
</reference>
<proteinExistence type="predicted"/>
<organism evidence="1 2">
    <name type="scientific">Bacillus phage JL</name>
    <dbReference type="NCBI Taxonomy" id="1296655"/>
    <lineage>
        <taxon>Viruses</taxon>
        <taxon>Duplodnaviria</taxon>
        <taxon>Heunggongvirae</taxon>
        <taxon>Uroviricota</taxon>
        <taxon>Caudoviricetes</taxon>
        <taxon>Herelleviridae</taxon>
        <taxon>Spounavirinae</taxon>
        <taxon>Siminovitchvirus</taxon>
        <taxon>Siminovitchvirus JL</taxon>
    </lineage>
</organism>
<dbReference type="GeneID" id="26642127"/>
<sequence>MAKKEMYTREEVMTWVVGFVQERVNDIKHGTISYPVSKQECDLIIENLTVEDSLYKDDAKVLQALLENYHTKWLEFYQEHYKGLALMIRVHDELSYYYEAWYYFCRPGTYTID</sequence>
<accession>S5MSX2</accession>
<dbReference type="OrthoDB" id="33905at10239"/>
<gene>
    <name evidence="1" type="ORF">JL_9</name>
</gene>
<dbReference type="EMBL" id="KC595512">
    <property type="protein sequence ID" value="AGR46892.1"/>
    <property type="molecule type" value="Genomic_DNA"/>
</dbReference>
<dbReference type="RefSeq" id="YP_009215789.1">
    <property type="nucleotide sequence ID" value="NC_028982.1"/>
</dbReference>
<evidence type="ECO:0000313" key="1">
    <source>
        <dbReference type="EMBL" id="AGR46892.1"/>
    </source>
</evidence>